<dbReference type="Gene3D" id="3.10.180.10">
    <property type="entry name" value="2,3-Dihydroxybiphenyl 1,2-Dioxygenase, domain 1"/>
    <property type="match status" value="1"/>
</dbReference>
<dbReference type="InterPro" id="IPR037523">
    <property type="entry name" value="VOC_core"/>
</dbReference>
<feature type="domain" description="VOC" evidence="2">
    <location>
        <begin position="64"/>
        <end position="201"/>
    </location>
</feature>
<evidence type="ECO:0000313" key="4">
    <source>
        <dbReference type="Proteomes" id="UP000199651"/>
    </source>
</evidence>
<sequence length="216" mass="22549">MRRRLVAVAAVILSMAMMLTAPGAQAHPGSPADPASVDREAAKRSAAQGAQSATSAGVADILGAPDAMGIGVVDVEAAKAGLTNATGVSWRPNRPTENAAVLYPNGVVMILDFNVGISVEGPPYLVLDEVHPQLSPWQASENHSSYHLMYIVPDIAATSAALEARGLPRMVTASVVENQDFAVAYAIHRGVNGINIEVIDDDFGCPLIDNCENLLP</sequence>
<dbReference type="SUPFAM" id="SSF54593">
    <property type="entry name" value="Glyoxalase/Bleomycin resistance protein/Dihydroxybiphenyl dioxygenase"/>
    <property type="match status" value="1"/>
</dbReference>
<organism evidence="3 4">
    <name type="scientific">Actinokineospora alba</name>
    <dbReference type="NCBI Taxonomy" id="504798"/>
    <lineage>
        <taxon>Bacteria</taxon>
        <taxon>Bacillati</taxon>
        <taxon>Actinomycetota</taxon>
        <taxon>Actinomycetes</taxon>
        <taxon>Pseudonocardiales</taxon>
        <taxon>Pseudonocardiaceae</taxon>
        <taxon>Actinokineospora</taxon>
    </lineage>
</organism>
<dbReference type="AlphaFoldDB" id="A0A1H0F4U5"/>
<evidence type="ECO:0000313" key="3">
    <source>
        <dbReference type="EMBL" id="SDN89625.1"/>
    </source>
</evidence>
<protein>
    <recommendedName>
        <fullName evidence="2">VOC domain-containing protein</fullName>
    </recommendedName>
</protein>
<accession>A0A1H0F4U5</accession>
<feature type="chain" id="PRO_5011484398" description="VOC domain-containing protein" evidence="1">
    <location>
        <begin position="27"/>
        <end position="216"/>
    </location>
</feature>
<evidence type="ECO:0000256" key="1">
    <source>
        <dbReference type="SAM" id="SignalP"/>
    </source>
</evidence>
<proteinExistence type="predicted"/>
<dbReference type="Proteomes" id="UP000199651">
    <property type="component" value="Unassembled WGS sequence"/>
</dbReference>
<feature type="signal peptide" evidence="1">
    <location>
        <begin position="1"/>
        <end position="26"/>
    </location>
</feature>
<dbReference type="PROSITE" id="PS51819">
    <property type="entry name" value="VOC"/>
    <property type="match status" value="1"/>
</dbReference>
<gene>
    <name evidence="3" type="ORF">SAMN05192558_101229</name>
</gene>
<dbReference type="InterPro" id="IPR029068">
    <property type="entry name" value="Glyas_Bleomycin-R_OHBP_Dase"/>
</dbReference>
<evidence type="ECO:0000259" key="2">
    <source>
        <dbReference type="PROSITE" id="PS51819"/>
    </source>
</evidence>
<keyword evidence="1" id="KW-0732">Signal</keyword>
<reference evidence="4" key="1">
    <citation type="submission" date="2016-10" db="EMBL/GenBank/DDBJ databases">
        <authorList>
            <person name="Varghese N."/>
            <person name="Submissions S."/>
        </authorList>
    </citation>
    <scope>NUCLEOTIDE SEQUENCE [LARGE SCALE GENOMIC DNA]</scope>
    <source>
        <strain evidence="4">IBRC-M 10655</strain>
    </source>
</reference>
<dbReference type="EMBL" id="FNJB01000001">
    <property type="protein sequence ID" value="SDN89625.1"/>
    <property type="molecule type" value="Genomic_DNA"/>
</dbReference>
<name>A0A1H0F4U5_9PSEU</name>
<keyword evidence="4" id="KW-1185">Reference proteome</keyword>